<sequence length="87" mass="10487">MAKSKKNHAHRSDNVFRPQHYTQYLQEPFTFFFLNNLPFAEASVCKYVLRWRQKNGIEDLQKAKRLIDMMIEMETNKKDYIAKKTCL</sequence>
<evidence type="ECO:0000313" key="1">
    <source>
        <dbReference type="EMBL" id="QJA49460.1"/>
    </source>
</evidence>
<name>A0A6H1ZQI3_9ZZZZ</name>
<dbReference type="EMBL" id="MT144138">
    <property type="protein sequence ID" value="QJA49460.1"/>
    <property type="molecule type" value="Genomic_DNA"/>
</dbReference>
<dbReference type="Pfam" id="PF11753">
    <property type="entry name" value="DUF3310"/>
    <property type="match status" value="1"/>
</dbReference>
<protein>
    <submittedName>
        <fullName evidence="1">Putative structural protein</fullName>
    </submittedName>
</protein>
<dbReference type="AlphaFoldDB" id="A0A6H1ZQI3"/>
<proteinExistence type="predicted"/>
<dbReference type="InterPro" id="IPR021739">
    <property type="entry name" value="SaV-like"/>
</dbReference>
<gene>
    <name evidence="1" type="ORF">TM448A01366_0006</name>
</gene>
<accession>A0A6H1ZQI3</accession>
<reference evidence="1" key="1">
    <citation type="submission" date="2020-03" db="EMBL/GenBank/DDBJ databases">
        <title>The deep terrestrial virosphere.</title>
        <authorList>
            <person name="Holmfeldt K."/>
            <person name="Nilsson E."/>
            <person name="Simone D."/>
            <person name="Lopez-Fernandez M."/>
            <person name="Wu X."/>
            <person name="de Brujin I."/>
            <person name="Lundin D."/>
            <person name="Andersson A."/>
            <person name="Bertilsson S."/>
            <person name="Dopson M."/>
        </authorList>
    </citation>
    <scope>NUCLEOTIDE SEQUENCE</scope>
    <source>
        <strain evidence="1">TM448A01366</strain>
    </source>
</reference>
<organism evidence="1">
    <name type="scientific">viral metagenome</name>
    <dbReference type="NCBI Taxonomy" id="1070528"/>
    <lineage>
        <taxon>unclassified sequences</taxon>
        <taxon>metagenomes</taxon>
        <taxon>organismal metagenomes</taxon>
    </lineage>
</organism>